<evidence type="ECO:0000259" key="3">
    <source>
        <dbReference type="PROSITE" id="PS50958"/>
    </source>
</evidence>
<dbReference type="GeneTree" id="ENSGT00940000156870"/>
<dbReference type="eggNOG" id="KOG0791">
    <property type="taxonomic scope" value="Eukaryota"/>
</dbReference>
<dbReference type="Bgee" id="ENSLOCG00000004593">
    <property type="expression patterns" value="Expressed in larva and 3 other cell types or tissues"/>
</dbReference>
<proteinExistence type="predicted"/>
<dbReference type="Pfam" id="PF00041">
    <property type="entry name" value="fn3"/>
    <property type="match status" value="3"/>
</dbReference>
<dbReference type="CDD" id="cd00063">
    <property type="entry name" value="FN3"/>
    <property type="match status" value="2"/>
</dbReference>
<dbReference type="OMA" id="IVCVTEH"/>
<dbReference type="EMBL" id="AHAT01029715">
    <property type="status" value="NOT_ANNOTATED_CDS"/>
    <property type="molecule type" value="Genomic_DNA"/>
</dbReference>
<feature type="domain" description="Fibronectin type-III" evidence="2">
    <location>
        <begin position="145"/>
        <end position="230"/>
    </location>
</feature>
<evidence type="ECO:0000313" key="4">
    <source>
        <dbReference type="Ensembl" id="ENSLOCP00000005499.1"/>
    </source>
</evidence>
<dbReference type="PROSITE" id="PS00524">
    <property type="entry name" value="SMB_1"/>
    <property type="match status" value="1"/>
</dbReference>
<protein>
    <submittedName>
        <fullName evidence="4">Uncharacterized protein</fullName>
    </submittedName>
</protein>
<dbReference type="InParanoid" id="W5MAU0"/>
<organism evidence="4 5">
    <name type="scientific">Lepisosteus oculatus</name>
    <name type="common">Spotted gar</name>
    <dbReference type="NCBI Taxonomy" id="7918"/>
    <lineage>
        <taxon>Eukaryota</taxon>
        <taxon>Metazoa</taxon>
        <taxon>Chordata</taxon>
        <taxon>Craniata</taxon>
        <taxon>Vertebrata</taxon>
        <taxon>Euteleostomi</taxon>
        <taxon>Actinopterygii</taxon>
        <taxon>Neopterygii</taxon>
        <taxon>Holostei</taxon>
        <taxon>Semionotiformes</taxon>
        <taxon>Lepisosteidae</taxon>
        <taxon>Lepisosteus</taxon>
    </lineage>
</organism>
<dbReference type="Proteomes" id="UP000018468">
    <property type="component" value="Linkage group LG14"/>
</dbReference>
<dbReference type="HOGENOM" id="CLU_791192_0_0_1"/>
<evidence type="ECO:0000313" key="5">
    <source>
        <dbReference type="Proteomes" id="UP000018468"/>
    </source>
</evidence>
<reference evidence="4" key="3">
    <citation type="submission" date="2025-09" db="UniProtKB">
        <authorList>
            <consortium name="Ensembl"/>
        </authorList>
    </citation>
    <scope>IDENTIFICATION</scope>
</reference>
<dbReference type="PANTHER" id="PTHR46957">
    <property type="entry name" value="CYTOKINE RECEPTOR"/>
    <property type="match status" value="1"/>
</dbReference>
<sequence length="351" mass="37364">MSNNETTASAKGRCSGYFCCPDRNDSCVQLDCFCDVACFNLSDCCQDFSATCNKGRVVITDFTVTSFTTTSVSLSWNVPSGNYTFLILVIGNEGKTITVNSLSTNITGLVPGNSYTLQISLSSASAENGTDGTPVTITASTKPEVVTNLRVTAISTDSMFLSWNAPTGNLSMYRIWVFGQTMKFVELSTPFTNISGLIPGSSYRLMVAAVAVDRVTQGDTVIVTRSTKPEVVTSLTVLSITTTSIFLNWTGPTANVSGYRVAAIGPQGKSMTVSSLFTNVTELVPGNPYTLQVTAVAVDNFTEGDPVRINNYTKPEVVTGLTSSSTMTSIFLSWDAPAGNASSYRILSSEL</sequence>
<dbReference type="InterPro" id="IPR003961">
    <property type="entry name" value="FN3_dom"/>
</dbReference>
<dbReference type="SUPFAM" id="SSF49265">
    <property type="entry name" value="Fibronectin type III"/>
    <property type="match status" value="2"/>
</dbReference>
<dbReference type="PROSITE" id="PS50958">
    <property type="entry name" value="SMB_2"/>
    <property type="match status" value="1"/>
</dbReference>
<evidence type="ECO:0000259" key="2">
    <source>
        <dbReference type="PROSITE" id="PS50853"/>
    </source>
</evidence>
<dbReference type="PROSITE" id="PS50853">
    <property type="entry name" value="FN3"/>
    <property type="match status" value="3"/>
</dbReference>
<dbReference type="AlphaFoldDB" id="W5MAU0"/>
<feature type="domain" description="Fibronectin type-III" evidence="2">
    <location>
        <begin position="231"/>
        <end position="317"/>
    </location>
</feature>
<dbReference type="InterPro" id="IPR050713">
    <property type="entry name" value="RTP_Phos/Ushers"/>
</dbReference>
<reference evidence="5" key="1">
    <citation type="submission" date="2011-12" db="EMBL/GenBank/DDBJ databases">
        <title>The Draft Genome of Lepisosteus oculatus.</title>
        <authorList>
            <consortium name="The Broad Institute Genome Assembly &amp; Analysis Group"/>
            <consortium name="Computational R&amp;D Group"/>
            <consortium name="and Sequencing Platform"/>
            <person name="Di Palma F."/>
            <person name="Alfoldi J."/>
            <person name="Johnson J."/>
            <person name="Berlin A."/>
            <person name="Gnerre S."/>
            <person name="Jaffe D."/>
            <person name="MacCallum I."/>
            <person name="Young S."/>
            <person name="Walker B.J."/>
            <person name="Lander E.S."/>
            <person name="Lindblad-Toh K."/>
        </authorList>
    </citation>
    <scope>NUCLEOTIDE SEQUENCE [LARGE SCALE GENOMIC DNA]</scope>
</reference>
<dbReference type="PANTHER" id="PTHR46957:SF10">
    <property type="entry name" value="PROTEIN TYROSINE PHOSPHATASE, RECEPTOR TYPE, H"/>
    <property type="match status" value="1"/>
</dbReference>
<reference evidence="4" key="2">
    <citation type="submission" date="2025-08" db="UniProtKB">
        <authorList>
            <consortium name="Ensembl"/>
        </authorList>
    </citation>
    <scope>IDENTIFICATION</scope>
</reference>
<dbReference type="STRING" id="7918.ENSLOCP00000005499"/>
<dbReference type="InterPro" id="IPR036116">
    <property type="entry name" value="FN3_sf"/>
</dbReference>
<keyword evidence="5" id="KW-1185">Reference proteome</keyword>
<dbReference type="InterPro" id="IPR001212">
    <property type="entry name" value="Somatomedin_B_dom"/>
</dbReference>
<dbReference type="SMART" id="SM00060">
    <property type="entry name" value="FN3"/>
    <property type="match status" value="3"/>
</dbReference>
<dbReference type="Gene3D" id="2.60.40.10">
    <property type="entry name" value="Immunoglobulins"/>
    <property type="match status" value="3"/>
</dbReference>
<accession>W5MAU0</accession>
<feature type="domain" description="Fibronectin type-III" evidence="2">
    <location>
        <begin position="58"/>
        <end position="144"/>
    </location>
</feature>
<keyword evidence="1" id="KW-1015">Disulfide bond</keyword>
<name>W5MAU0_LEPOC</name>
<evidence type="ECO:0000256" key="1">
    <source>
        <dbReference type="ARBA" id="ARBA00023157"/>
    </source>
</evidence>
<dbReference type="InterPro" id="IPR013783">
    <property type="entry name" value="Ig-like_fold"/>
</dbReference>
<dbReference type="Ensembl" id="ENSLOCT00000005507.1">
    <property type="protein sequence ID" value="ENSLOCP00000005499.1"/>
    <property type="gene ID" value="ENSLOCG00000004593.1"/>
</dbReference>
<feature type="domain" description="SMB" evidence="3">
    <location>
        <begin position="10"/>
        <end position="58"/>
    </location>
</feature>